<dbReference type="OrthoDB" id="5569250at2759"/>
<comment type="caution">
    <text evidence="2">The sequence shown here is derived from an EMBL/GenBank/DDBJ whole genome shotgun (WGS) entry which is preliminary data.</text>
</comment>
<reference evidence="2" key="1">
    <citation type="submission" date="2018-04" db="EMBL/GenBank/DDBJ databases">
        <title>Whole genome sequencing of Hypsizygus marmoreus.</title>
        <authorList>
            <person name="Choi I.-G."/>
            <person name="Min B."/>
            <person name="Kim J.-G."/>
            <person name="Kim S."/>
            <person name="Oh Y.-L."/>
            <person name="Kong W.-S."/>
            <person name="Park H."/>
            <person name="Jeong J."/>
            <person name="Song E.-S."/>
        </authorList>
    </citation>
    <scope>NUCLEOTIDE SEQUENCE [LARGE SCALE GENOMIC DNA]</scope>
    <source>
        <strain evidence="2">51987-8</strain>
    </source>
</reference>
<sequence length="279" mass="32440">MATQHAARGGPMAEIQSPTIKIIDRYQASSYRIPNMICNTLILDQRYQNLSELTSVDEFQDVFVDYLECHHHLYTNAGFLLDRLGQANLMFTRRRDGPIQGVLNDWDLNLPACSEQDYPSSRRSWMFPFMPRALLRRSGGPHLRLYTHGLECFFYILVWVAVTLDFSGKKRKHNNILASWIHPQAAHAFDAKCTFMVEEVARDWVFRCIPREAHGLRDEWLIPLWNVFCTAKAVSMMYRHARRASSKDDATDDGYVTFHVFMSAIRRQPRRAKLLDIPT</sequence>
<dbReference type="InterPro" id="IPR040976">
    <property type="entry name" value="Pkinase_fungal"/>
</dbReference>
<evidence type="ECO:0000259" key="1">
    <source>
        <dbReference type="Pfam" id="PF17667"/>
    </source>
</evidence>
<evidence type="ECO:0000313" key="2">
    <source>
        <dbReference type="EMBL" id="RDB15969.1"/>
    </source>
</evidence>
<name>A0A369J1V5_HYPMA</name>
<accession>A0A369J1V5</accession>
<dbReference type="Proteomes" id="UP000076154">
    <property type="component" value="Unassembled WGS sequence"/>
</dbReference>
<dbReference type="PANTHER" id="PTHR38248">
    <property type="entry name" value="FUNK1 6"/>
    <property type="match status" value="1"/>
</dbReference>
<dbReference type="AlphaFoldDB" id="A0A369J1V5"/>
<dbReference type="EMBL" id="LUEZ02000137">
    <property type="protein sequence ID" value="RDB15969.1"/>
    <property type="molecule type" value="Genomic_DNA"/>
</dbReference>
<organism evidence="2 3">
    <name type="scientific">Hypsizygus marmoreus</name>
    <name type="common">White beech mushroom</name>
    <name type="synonym">Agaricus marmoreus</name>
    <dbReference type="NCBI Taxonomy" id="39966"/>
    <lineage>
        <taxon>Eukaryota</taxon>
        <taxon>Fungi</taxon>
        <taxon>Dikarya</taxon>
        <taxon>Basidiomycota</taxon>
        <taxon>Agaricomycotina</taxon>
        <taxon>Agaricomycetes</taxon>
        <taxon>Agaricomycetidae</taxon>
        <taxon>Agaricales</taxon>
        <taxon>Tricholomatineae</taxon>
        <taxon>Lyophyllaceae</taxon>
        <taxon>Hypsizygus</taxon>
    </lineage>
</organism>
<feature type="domain" description="Fungal-type protein kinase" evidence="1">
    <location>
        <begin position="32"/>
        <end position="160"/>
    </location>
</feature>
<protein>
    <recommendedName>
        <fullName evidence="1">Fungal-type protein kinase domain-containing protein</fullName>
    </recommendedName>
</protein>
<keyword evidence="3" id="KW-1185">Reference proteome</keyword>
<evidence type="ECO:0000313" key="3">
    <source>
        <dbReference type="Proteomes" id="UP000076154"/>
    </source>
</evidence>
<gene>
    <name evidence="2" type="ORF">Hypma_003574</name>
</gene>
<proteinExistence type="predicted"/>
<dbReference type="STRING" id="39966.A0A369J1V5"/>
<dbReference type="PANTHER" id="PTHR38248:SF2">
    <property type="entry name" value="FUNK1 11"/>
    <property type="match status" value="1"/>
</dbReference>
<dbReference type="InParanoid" id="A0A369J1V5"/>
<dbReference type="Pfam" id="PF17667">
    <property type="entry name" value="Pkinase_fungal"/>
    <property type="match status" value="1"/>
</dbReference>